<evidence type="ECO:0000313" key="6">
    <source>
        <dbReference type="EMBL" id="PHT86613.1"/>
    </source>
</evidence>
<name>A0A2G2ZX97_CAPAN</name>
<keyword evidence="4" id="KW-0967">Endosome</keyword>
<keyword evidence="3" id="KW-0813">Transport</keyword>
<comment type="similarity">
    <text evidence="2">Belongs to the VPS35L family.</text>
</comment>
<dbReference type="Proteomes" id="UP000222542">
    <property type="component" value="Unassembled WGS sequence"/>
</dbReference>
<dbReference type="PANTHER" id="PTHR13673:SF0">
    <property type="entry name" value="VPS35 ENDOSOMAL PROTEIN-SORTING FACTOR-LIKE"/>
    <property type="match status" value="1"/>
</dbReference>
<dbReference type="InterPro" id="IPR029705">
    <property type="entry name" value="VPS35L"/>
</dbReference>
<evidence type="ECO:0000313" key="7">
    <source>
        <dbReference type="Proteomes" id="UP000222542"/>
    </source>
</evidence>
<gene>
    <name evidence="6" type="ORF">T459_08719</name>
</gene>
<protein>
    <submittedName>
        <fullName evidence="6">Uncharacterized protein</fullName>
    </submittedName>
</protein>
<keyword evidence="7" id="KW-1185">Reference proteome</keyword>
<dbReference type="GO" id="GO:0015031">
    <property type="term" value="P:protein transport"/>
    <property type="evidence" value="ECO:0007669"/>
    <property type="project" value="UniProtKB-KW"/>
</dbReference>
<reference evidence="6 7" key="1">
    <citation type="journal article" date="2014" name="Nat. Genet.">
        <title>Genome sequence of the hot pepper provides insights into the evolution of pungency in Capsicum species.</title>
        <authorList>
            <person name="Kim S."/>
            <person name="Park M."/>
            <person name="Yeom S.I."/>
            <person name="Kim Y.M."/>
            <person name="Lee J.M."/>
            <person name="Lee H.A."/>
            <person name="Seo E."/>
            <person name="Choi J."/>
            <person name="Cheong K."/>
            <person name="Kim K.T."/>
            <person name="Jung K."/>
            <person name="Lee G.W."/>
            <person name="Oh S.K."/>
            <person name="Bae C."/>
            <person name="Kim S.B."/>
            <person name="Lee H.Y."/>
            <person name="Kim S.Y."/>
            <person name="Kim M.S."/>
            <person name="Kang B.C."/>
            <person name="Jo Y.D."/>
            <person name="Yang H.B."/>
            <person name="Jeong H.J."/>
            <person name="Kang W.H."/>
            <person name="Kwon J.K."/>
            <person name="Shin C."/>
            <person name="Lim J.Y."/>
            <person name="Park J.H."/>
            <person name="Huh J.H."/>
            <person name="Kim J.S."/>
            <person name="Kim B.D."/>
            <person name="Cohen O."/>
            <person name="Paran I."/>
            <person name="Suh M.C."/>
            <person name="Lee S.B."/>
            <person name="Kim Y.K."/>
            <person name="Shin Y."/>
            <person name="Noh S.J."/>
            <person name="Park J."/>
            <person name="Seo Y.S."/>
            <person name="Kwon S.Y."/>
            <person name="Kim H.A."/>
            <person name="Park J.M."/>
            <person name="Kim H.J."/>
            <person name="Choi S.B."/>
            <person name="Bosland P.W."/>
            <person name="Reeves G."/>
            <person name="Jo S.H."/>
            <person name="Lee B.W."/>
            <person name="Cho H.T."/>
            <person name="Choi H.S."/>
            <person name="Lee M.S."/>
            <person name="Yu Y."/>
            <person name="Do Choi Y."/>
            <person name="Park B.S."/>
            <person name="van Deynze A."/>
            <person name="Ashrafi H."/>
            <person name="Hill T."/>
            <person name="Kim W.T."/>
            <person name="Pai H.S."/>
            <person name="Ahn H.K."/>
            <person name="Yeam I."/>
            <person name="Giovannoni J.J."/>
            <person name="Rose J.K."/>
            <person name="Sorensen I."/>
            <person name="Lee S.J."/>
            <person name="Kim R.W."/>
            <person name="Choi I.Y."/>
            <person name="Choi B.S."/>
            <person name="Lim J.S."/>
            <person name="Lee Y.H."/>
            <person name="Choi D."/>
        </authorList>
    </citation>
    <scope>NUCLEOTIDE SEQUENCE [LARGE SCALE GENOMIC DNA]</scope>
    <source>
        <strain evidence="7">cv. CM334</strain>
    </source>
</reference>
<reference evidence="6 7" key="2">
    <citation type="journal article" date="2017" name="Genome Biol.">
        <title>New reference genome sequences of hot pepper reveal the massive evolution of plant disease-resistance genes by retroduplication.</title>
        <authorList>
            <person name="Kim S."/>
            <person name="Park J."/>
            <person name="Yeom S.I."/>
            <person name="Kim Y.M."/>
            <person name="Seo E."/>
            <person name="Kim K.T."/>
            <person name="Kim M.S."/>
            <person name="Lee J.M."/>
            <person name="Cheong K."/>
            <person name="Shin H.S."/>
            <person name="Kim S.B."/>
            <person name="Han K."/>
            <person name="Lee J."/>
            <person name="Park M."/>
            <person name="Lee H.A."/>
            <person name="Lee H.Y."/>
            <person name="Lee Y."/>
            <person name="Oh S."/>
            <person name="Lee J.H."/>
            <person name="Choi E."/>
            <person name="Choi E."/>
            <person name="Lee S.E."/>
            <person name="Jeon J."/>
            <person name="Kim H."/>
            <person name="Choi G."/>
            <person name="Song H."/>
            <person name="Lee J."/>
            <person name="Lee S.C."/>
            <person name="Kwon J.K."/>
            <person name="Lee H.Y."/>
            <person name="Koo N."/>
            <person name="Hong Y."/>
            <person name="Kim R.W."/>
            <person name="Kang W.H."/>
            <person name="Huh J.H."/>
            <person name="Kang B.C."/>
            <person name="Yang T.J."/>
            <person name="Lee Y.H."/>
            <person name="Bennetzen J.L."/>
            <person name="Choi D."/>
        </authorList>
    </citation>
    <scope>NUCLEOTIDE SEQUENCE [LARGE SCALE GENOMIC DNA]</scope>
    <source>
        <strain evidence="7">cv. CM334</strain>
    </source>
</reference>
<dbReference type="Gramene" id="PHT86613">
    <property type="protein sequence ID" value="PHT86613"/>
    <property type="gene ID" value="T459_08719"/>
</dbReference>
<dbReference type="PANTHER" id="PTHR13673">
    <property type="entry name" value="ESOPHAGEAL CANCER ASSOCIATED PROTEIN"/>
    <property type="match status" value="1"/>
</dbReference>
<accession>A0A2G2ZX97</accession>
<comment type="caution">
    <text evidence="6">The sequence shown here is derived from an EMBL/GenBank/DDBJ whole genome shotgun (WGS) entry which is preliminary data.</text>
</comment>
<evidence type="ECO:0000256" key="5">
    <source>
        <dbReference type="ARBA" id="ARBA00022927"/>
    </source>
</evidence>
<keyword evidence="5" id="KW-0653">Protein transport</keyword>
<organism evidence="6 7">
    <name type="scientific">Capsicum annuum</name>
    <name type="common">Capsicum pepper</name>
    <dbReference type="NCBI Taxonomy" id="4072"/>
    <lineage>
        <taxon>Eukaryota</taxon>
        <taxon>Viridiplantae</taxon>
        <taxon>Streptophyta</taxon>
        <taxon>Embryophyta</taxon>
        <taxon>Tracheophyta</taxon>
        <taxon>Spermatophyta</taxon>
        <taxon>Magnoliopsida</taxon>
        <taxon>eudicotyledons</taxon>
        <taxon>Gunneridae</taxon>
        <taxon>Pentapetalae</taxon>
        <taxon>asterids</taxon>
        <taxon>lamiids</taxon>
        <taxon>Solanales</taxon>
        <taxon>Solanaceae</taxon>
        <taxon>Solanoideae</taxon>
        <taxon>Capsiceae</taxon>
        <taxon>Capsicum</taxon>
    </lineage>
</organism>
<evidence type="ECO:0000256" key="2">
    <source>
        <dbReference type="ARBA" id="ARBA00010704"/>
    </source>
</evidence>
<proteinExistence type="inferred from homology"/>
<evidence type="ECO:0000256" key="4">
    <source>
        <dbReference type="ARBA" id="ARBA00022753"/>
    </source>
</evidence>
<comment type="subcellular location">
    <subcellularLocation>
        <location evidence="1">Endosome</location>
    </subcellularLocation>
</comment>
<dbReference type="GO" id="GO:0032456">
    <property type="term" value="P:endocytic recycling"/>
    <property type="evidence" value="ECO:0007669"/>
    <property type="project" value="InterPro"/>
</dbReference>
<sequence>MQIIFEILRNNHLLTCNAYVKQLQVGDILIGLGLGRNRSELFGNSSCVSLVLHYLLRELPIGIICSNALDILHLIECSNDYSFDQCLNYKLLGLRLCENISHVNEVNVVMKKVIQERWHCWRRQRSTGRISNDGVDEITYISPLGFVGSIANVVHHKMHGRHLPEIRIVLVKKDLSDPRLVDSNAIGYPKKRKVGQKMVEVSKRQAPSLERNMRPKKLMEYGKFIENPWFIGVRNEKLAVFVRCVRACQPSDSGATSCVVLVMYTNACGGVCLCTHSQKTNFLG</sequence>
<dbReference type="GO" id="GO:0005768">
    <property type="term" value="C:endosome"/>
    <property type="evidence" value="ECO:0007669"/>
    <property type="project" value="UniProtKB-SubCell"/>
</dbReference>
<dbReference type="AlphaFoldDB" id="A0A2G2ZX97"/>
<evidence type="ECO:0000256" key="3">
    <source>
        <dbReference type="ARBA" id="ARBA00022448"/>
    </source>
</evidence>
<evidence type="ECO:0000256" key="1">
    <source>
        <dbReference type="ARBA" id="ARBA00004177"/>
    </source>
</evidence>
<dbReference type="EMBL" id="AYRZ02000003">
    <property type="protein sequence ID" value="PHT86613.1"/>
    <property type="molecule type" value="Genomic_DNA"/>
</dbReference>
<dbReference type="STRING" id="4072.A0A2G2ZX97"/>